<name>A0A7G6YAT8_9MICO</name>
<dbReference type="Gene3D" id="2.130.10.10">
    <property type="entry name" value="YVTN repeat-like/Quinoprotein amine dehydrogenase"/>
    <property type="match status" value="2"/>
</dbReference>
<dbReference type="RefSeq" id="WP_185275073.1">
    <property type="nucleotide sequence ID" value="NZ_CP043641.1"/>
</dbReference>
<dbReference type="InterPro" id="IPR015943">
    <property type="entry name" value="WD40/YVTN_repeat-like_dom_sf"/>
</dbReference>
<dbReference type="InterPro" id="IPR051200">
    <property type="entry name" value="Host-pathogen_enzymatic-act"/>
</dbReference>
<dbReference type="KEGG" id="lse:F1C12_11010"/>
<dbReference type="PANTHER" id="PTHR47197:SF3">
    <property type="entry name" value="DIHYDRO-HEME D1 DEHYDROGENASE"/>
    <property type="match status" value="1"/>
</dbReference>
<dbReference type="AlphaFoldDB" id="A0A7G6YAT8"/>
<sequence>MTAVQPGVAPVRYAEVATVDVGTGPHLHIGYVKESGHVWVSDSGGDTITVLDHADGHVIDRWRIGGGAAHFSFDAGCNVGLVALRSADEAAIINPQTREVIDRVGLPVGSAPTGTMPAFDRGLVYTLNEGNATVTAVEIATARVVATIEVGGLPKWGQPWGASYKPITQPVGKTYVVSTESDDATVFDDATNAVIRRIPLGHRPNRNAIFREHGNIYFSNEADDTVTVVRIADDEILATVPVNHRPFRMLPIAAINGKDEMWVLGAGDEKTGAGTVAAVSGTDHVVTRTIDVVDAPGNWVVNPQKRLFIVGSKSRQLLIHDFVTDAPIGLTELGHDPAPGAISGLIHTAAGSLFILNDDNTVTVLRDRNA</sequence>
<dbReference type="InterPro" id="IPR011044">
    <property type="entry name" value="Quino_amine_DH_bsu"/>
</dbReference>
<reference evidence="2" key="1">
    <citation type="submission" date="2019-09" db="EMBL/GenBank/DDBJ databases">
        <title>Antimicrobial potential of Antarctic Bacteria.</title>
        <authorList>
            <person name="Benaud N."/>
            <person name="Edwards R.J."/>
            <person name="Ferrari B.C."/>
        </authorList>
    </citation>
    <scope>NUCLEOTIDE SEQUENCE [LARGE SCALE GENOMIC DNA]</scope>
    <source>
        <strain evidence="2">INR9</strain>
    </source>
</reference>
<dbReference type="EMBL" id="CP043641">
    <property type="protein sequence ID" value="QNE35603.1"/>
    <property type="molecule type" value="Genomic_DNA"/>
</dbReference>
<evidence type="ECO:0008006" key="3">
    <source>
        <dbReference type="Google" id="ProtNLM"/>
    </source>
</evidence>
<proteinExistence type="predicted"/>
<dbReference type="PANTHER" id="PTHR47197">
    <property type="entry name" value="PROTEIN NIRF"/>
    <property type="match status" value="1"/>
</dbReference>
<gene>
    <name evidence="1" type="ORF">F1C12_11010</name>
</gene>
<evidence type="ECO:0000313" key="2">
    <source>
        <dbReference type="Proteomes" id="UP000515511"/>
    </source>
</evidence>
<dbReference type="Proteomes" id="UP000515511">
    <property type="component" value="Chromosome"/>
</dbReference>
<dbReference type="SUPFAM" id="SSF50969">
    <property type="entry name" value="YVTN repeat-like/Quinoprotein amine dehydrogenase"/>
    <property type="match status" value="1"/>
</dbReference>
<evidence type="ECO:0000313" key="1">
    <source>
        <dbReference type="EMBL" id="QNE35603.1"/>
    </source>
</evidence>
<accession>A0A7G6YAT8</accession>
<protein>
    <recommendedName>
        <fullName evidence="3">YncE family protein</fullName>
    </recommendedName>
</protein>
<organism evidence="1 2">
    <name type="scientific">Leifsonia shinshuensis</name>
    <dbReference type="NCBI Taxonomy" id="150026"/>
    <lineage>
        <taxon>Bacteria</taxon>
        <taxon>Bacillati</taxon>
        <taxon>Actinomycetota</taxon>
        <taxon>Actinomycetes</taxon>
        <taxon>Micrococcales</taxon>
        <taxon>Microbacteriaceae</taxon>
        <taxon>Leifsonia</taxon>
    </lineage>
</organism>